<comment type="caution">
    <text evidence="1">The sequence shown here is derived from an EMBL/GenBank/DDBJ whole genome shotgun (WGS) entry which is preliminary data.</text>
</comment>
<dbReference type="EMBL" id="CM020619">
    <property type="protein sequence ID" value="KAK1864747.1"/>
    <property type="molecule type" value="Genomic_DNA"/>
</dbReference>
<keyword evidence="2" id="KW-1185">Reference proteome</keyword>
<name>A0ACC3C4K7_PYRYE</name>
<organism evidence="1 2">
    <name type="scientific">Pyropia yezoensis</name>
    <name type="common">Susabi-nori</name>
    <name type="synonym">Porphyra yezoensis</name>
    <dbReference type="NCBI Taxonomy" id="2788"/>
    <lineage>
        <taxon>Eukaryota</taxon>
        <taxon>Rhodophyta</taxon>
        <taxon>Bangiophyceae</taxon>
        <taxon>Bangiales</taxon>
        <taxon>Bangiaceae</taxon>
        <taxon>Pyropia</taxon>
    </lineage>
</organism>
<evidence type="ECO:0000313" key="1">
    <source>
        <dbReference type="EMBL" id="KAK1864747.1"/>
    </source>
</evidence>
<gene>
    <name evidence="1" type="ORF">I4F81_007291</name>
</gene>
<proteinExistence type="predicted"/>
<evidence type="ECO:0000313" key="2">
    <source>
        <dbReference type="Proteomes" id="UP000798662"/>
    </source>
</evidence>
<accession>A0ACC3C4K7</accession>
<protein>
    <submittedName>
        <fullName evidence="1">Uncharacterized protein</fullName>
    </submittedName>
</protein>
<sequence>MIVIMTGSAHAFAREEYVRALLDGFRISYTPLALGTAAQCLTELVSHLHTFVATSLGAVNAYYTGVPWAHVSTEMWTARHSHVSYGSVLPRDLTVEHRSRRVAQADWDPLRHLLGGLSPVAEVAKACESSTATLDDIFTKLFQLGLTLLSDVVDVPKFADVPLAVGAAANEAYLKHFPEEDVMELDNRLYGSELIYVEATERFDSLCTKARLAVYQLHTGKDRLFFSSADTTNTWLQNPAVLTALLLTPGGGKKMQEVAACLN</sequence>
<dbReference type="Proteomes" id="UP000798662">
    <property type="component" value="Chromosome 2"/>
</dbReference>
<reference evidence="1" key="1">
    <citation type="submission" date="2019-11" db="EMBL/GenBank/DDBJ databases">
        <title>Nori genome reveals adaptations in red seaweeds to the harsh intertidal environment.</title>
        <authorList>
            <person name="Wang D."/>
            <person name="Mao Y."/>
        </authorList>
    </citation>
    <scope>NUCLEOTIDE SEQUENCE</scope>
    <source>
        <tissue evidence="1">Gametophyte</tissue>
    </source>
</reference>